<dbReference type="RefSeq" id="WP_245357634.1">
    <property type="nucleotide sequence ID" value="NZ_JAGINT010000001.1"/>
</dbReference>
<reference evidence="2 3" key="1">
    <citation type="submission" date="2021-03" db="EMBL/GenBank/DDBJ databases">
        <title>Sequencing the genomes of 1000 actinobacteria strains.</title>
        <authorList>
            <person name="Klenk H.-P."/>
        </authorList>
    </citation>
    <scope>NUCLEOTIDE SEQUENCE [LARGE SCALE GENOMIC DNA]</scope>
    <source>
        <strain evidence="2 3">DSM 18824</strain>
    </source>
</reference>
<evidence type="ECO:0000313" key="3">
    <source>
        <dbReference type="Proteomes" id="UP000755585"/>
    </source>
</evidence>
<feature type="region of interest" description="Disordered" evidence="1">
    <location>
        <begin position="1"/>
        <end position="56"/>
    </location>
</feature>
<evidence type="ECO:0000313" key="2">
    <source>
        <dbReference type="EMBL" id="MBP2352385.1"/>
    </source>
</evidence>
<accession>A0ABS4UL66</accession>
<organism evidence="2 3">
    <name type="scientific">Kribbella aluminosa</name>
    <dbReference type="NCBI Taxonomy" id="416017"/>
    <lineage>
        <taxon>Bacteria</taxon>
        <taxon>Bacillati</taxon>
        <taxon>Actinomycetota</taxon>
        <taxon>Actinomycetes</taxon>
        <taxon>Propionibacteriales</taxon>
        <taxon>Kribbellaceae</taxon>
        <taxon>Kribbella</taxon>
    </lineage>
</organism>
<proteinExistence type="predicted"/>
<gene>
    <name evidence="2" type="ORF">JOF29_003468</name>
</gene>
<name>A0ABS4UL66_9ACTN</name>
<feature type="compositionally biased region" description="Polar residues" evidence="1">
    <location>
        <begin position="10"/>
        <end position="29"/>
    </location>
</feature>
<keyword evidence="3" id="KW-1185">Reference proteome</keyword>
<protein>
    <submittedName>
        <fullName evidence="2">Uncharacterized protein</fullName>
    </submittedName>
</protein>
<comment type="caution">
    <text evidence="2">The sequence shown here is derived from an EMBL/GenBank/DDBJ whole genome shotgun (WGS) entry which is preliminary data.</text>
</comment>
<sequence length="56" mass="6102">MPNPPLPPRNAQNRSAFSSTFAVSNSPAAVTTRKLRTQSDEKPYVRASGPRPPPRV</sequence>
<evidence type="ECO:0000256" key="1">
    <source>
        <dbReference type="SAM" id="MobiDB-lite"/>
    </source>
</evidence>
<dbReference type="Proteomes" id="UP000755585">
    <property type="component" value="Unassembled WGS sequence"/>
</dbReference>
<dbReference type="EMBL" id="JAGINT010000001">
    <property type="protein sequence ID" value="MBP2352385.1"/>
    <property type="molecule type" value="Genomic_DNA"/>
</dbReference>